<protein>
    <submittedName>
        <fullName evidence="1">Uncharacterized protein</fullName>
    </submittedName>
</protein>
<dbReference type="InterPro" id="IPR050778">
    <property type="entry name" value="Cueball_EGF_LRP_Nidogen"/>
</dbReference>
<dbReference type="InterPro" id="IPR000033">
    <property type="entry name" value="LDLR_classB_rpt"/>
</dbReference>
<gene>
    <name evidence="1" type="ORF">SAMN04488028_104183</name>
</gene>
<dbReference type="GO" id="GO:0005886">
    <property type="term" value="C:plasma membrane"/>
    <property type="evidence" value="ECO:0007669"/>
    <property type="project" value="TreeGrafter"/>
</dbReference>
<dbReference type="InterPro" id="IPR011042">
    <property type="entry name" value="6-blade_b-propeller_TolB-like"/>
</dbReference>
<dbReference type="EMBL" id="FRAA01000004">
    <property type="protein sequence ID" value="SHK32065.1"/>
    <property type="molecule type" value="Genomic_DNA"/>
</dbReference>
<dbReference type="SMART" id="SM00135">
    <property type="entry name" value="LY"/>
    <property type="match status" value="4"/>
</dbReference>
<keyword evidence="2" id="KW-1185">Reference proteome</keyword>
<dbReference type="PANTHER" id="PTHR46513">
    <property type="entry name" value="VITELLOGENIN RECEPTOR-LIKE PROTEIN-RELATED-RELATED"/>
    <property type="match status" value="1"/>
</dbReference>
<dbReference type="SUPFAM" id="SSF63825">
    <property type="entry name" value="YWTD domain"/>
    <property type="match status" value="1"/>
</dbReference>
<accession>A0A1M6RHX0</accession>
<dbReference type="AlphaFoldDB" id="A0A1M6RHX0"/>
<dbReference type="GO" id="GO:0017147">
    <property type="term" value="F:Wnt-protein binding"/>
    <property type="evidence" value="ECO:0007669"/>
    <property type="project" value="TreeGrafter"/>
</dbReference>
<name>A0A1M6RHX0_REIAG</name>
<evidence type="ECO:0000313" key="2">
    <source>
        <dbReference type="Proteomes" id="UP000184474"/>
    </source>
</evidence>
<dbReference type="GO" id="GO:0042813">
    <property type="term" value="F:Wnt receptor activity"/>
    <property type="evidence" value="ECO:0007669"/>
    <property type="project" value="TreeGrafter"/>
</dbReference>
<dbReference type="PANTHER" id="PTHR46513:SF13">
    <property type="entry name" value="EGF-LIKE DOMAIN-CONTAINING PROTEIN"/>
    <property type="match status" value="1"/>
</dbReference>
<dbReference type="Proteomes" id="UP000184474">
    <property type="component" value="Unassembled WGS sequence"/>
</dbReference>
<dbReference type="GO" id="GO:0060070">
    <property type="term" value="P:canonical Wnt signaling pathway"/>
    <property type="evidence" value="ECO:0007669"/>
    <property type="project" value="TreeGrafter"/>
</dbReference>
<proteinExistence type="predicted"/>
<sequence>MKHNIFLLSILFIFAISSCSEEDLPEVAVYYTYLYWTSMADHQILRAVYQDDVLLQTEVVYGSLKGLDTPTALVVDEPNQMLYWTDFSTRQILRGAWDGSGNPEVLYTAPLRSYGPVELVMDTERLYWTQPYDQLILSAPANGLGPVDTLFDRSDGLNGPWGVDLEVSAGYLYWVEYEDNELWRVSLTENSTTELIYAGGSGFLNPYGIAISEGTGELFITDNALPGAAYADRILRGSLDGAMKLETVYDEEDGVSNAYAVVIDERSGELYWLNQLNAGSIYRGGVDGRATEELIMDIALGQGLCIVCSTHEPNVLMQ</sequence>
<dbReference type="PROSITE" id="PS51257">
    <property type="entry name" value="PROKAR_LIPOPROTEIN"/>
    <property type="match status" value="1"/>
</dbReference>
<reference evidence="2" key="1">
    <citation type="submission" date="2016-11" db="EMBL/GenBank/DDBJ databases">
        <authorList>
            <person name="Varghese N."/>
            <person name="Submissions S."/>
        </authorList>
    </citation>
    <scope>NUCLEOTIDE SEQUENCE [LARGE SCALE GENOMIC DNA]</scope>
    <source>
        <strain evidence="2">DSM 26134</strain>
    </source>
</reference>
<evidence type="ECO:0000313" key="1">
    <source>
        <dbReference type="EMBL" id="SHK32065.1"/>
    </source>
</evidence>
<dbReference type="Gene3D" id="2.120.10.30">
    <property type="entry name" value="TolB, C-terminal domain"/>
    <property type="match status" value="2"/>
</dbReference>
<dbReference type="RefSeq" id="WP_073122786.1">
    <property type="nucleotide sequence ID" value="NZ_FRAA01000004.1"/>
</dbReference>
<organism evidence="1 2">
    <name type="scientific">Reichenbachiella agariperforans</name>
    <dbReference type="NCBI Taxonomy" id="156994"/>
    <lineage>
        <taxon>Bacteria</taxon>
        <taxon>Pseudomonadati</taxon>
        <taxon>Bacteroidota</taxon>
        <taxon>Cytophagia</taxon>
        <taxon>Cytophagales</taxon>
        <taxon>Reichenbachiellaceae</taxon>
        <taxon>Reichenbachiella</taxon>
    </lineage>
</organism>
<dbReference type="STRING" id="156994.SAMN04488028_104183"/>